<gene>
    <name evidence="2" type="ORF">ICI42_19650</name>
</gene>
<dbReference type="RefSeq" id="WP_188166304.1">
    <property type="nucleotide sequence ID" value="NZ_JACVVX010000007.1"/>
</dbReference>
<keyword evidence="3" id="KW-1185">Reference proteome</keyword>
<dbReference type="InterPro" id="IPR000086">
    <property type="entry name" value="NUDIX_hydrolase_dom"/>
</dbReference>
<evidence type="ECO:0000313" key="2">
    <source>
        <dbReference type="EMBL" id="MBD0416870.1"/>
    </source>
</evidence>
<organism evidence="2 3">
    <name type="scientific">Oryzicola mucosus</name>
    <dbReference type="NCBI Taxonomy" id="2767425"/>
    <lineage>
        <taxon>Bacteria</taxon>
        <taxon>Pseudomonadati</taxon>
        <taxon>Pseudomonadota</taxon>
        <taxon>Alphaproteobacteria</taxon>
        <taxon>Hyphomicrobiales</taxon>
        <taxon>Phyllobacteriaceae</taxon>
        <taxon>Oryzicola</taxon>
    </lineage>
</organism>
<feature type="domain" description="Nudix hydrolase" evidence="1">
    <location>
        <begin position="10"/>
        <end position="88"/>
    </location>
</feature>
<sequence length="114" mass="12310">MGAARRRRRSERTALEAAIRELSEETSINLASSALQAAYLSLPMVFSDPARDLRSHIITHVHRFVLLAGIDVVVSAADDDAKEAAWFTDFNGLASYADHHQLIAEMASGASAAS</sequence>
<dbReference type="Proteomes" id="UP000643405">
    <property type="component" value="Unassembled WGS sequence"/>
</dbReference>
<proteinExistence type="predicted"/>
<dbReference type="AlphaFoldDB" id="A0A8J6Q552"/>
<dbReference type="InterPro" id="IPR015797">
    <property type="entry name" value="NUDIX_hydrolase-like_dom_sf"/>
</dbReference>
<protein>
    <submittedName>
        <fullName evidence="2">NUDIX hydrolase</fullName>
    </submittedName>
</protein>
<name>A0A8J6Q552_9HYPH</name>
<reference evidence="2" key="1">
    <citation type="submission" date="2020-09" db="EMBL/GenBank/DDBJ databases">
        <title>Genome seq and assembly of Tianweitania sp.</title>
        <authorList>
            <person name="Chhetri G."/>
        </authorList>
    </citation>
    <scope>NUCLEOTIDE SEQUENCE</scope>
    <source>
        <strain evidence="2">Rool2</strain>
    </source>
</reference>
<evidence type="ECO:0000259" key="1">
    <source>
        <dbReference type="Pfam" id="PF00293"/>
    </source>
</evidence>
<dbReference type="GO" id="GO:0016787">
    <property type="term" value="F:hydrolase activity"/>
    <property type="evidence" value="ECO:0007669"/>
    <property type="project" value="UniProtKB-KW"/>
</dbReference>
<dbReference type="SUPFAM" id="SSF55811">
    <property type="entry name" value="Nudix"/>
    <property type="match status" value="1"/>
</dbReference>
<dbReference type="Pfam" id="PF00293">
    <property type="entry name" value="NUDIX"/>
    <property type="match status" value="1"/>
</dbReference>
<comment type="caution">
    <text evidence="2">The sequence shown here is derived from an EMBL/GenBank/DDBJ whole genome shotgun (WGS) entry which is preliminary data.</text>
</comment>
<keyword evidence="2" id="KW-0378">Hydrolase</keyword>
<evidence type="ECO:0000313" key="3">
    <source>
        <dbReference type="Proteomes" id="UP000643405"/>
    </source>
</evidence>
<dbReference type="EMBL" id="JACVVX010000007">
    <property type="protein sequence ID" value="MBD0416870.1"/>
    <property type="molecule type" value="Genomic_DNA"/>
</dbReference>
<accession>A0A8J6Q552</accession>
<dbReference type="Gene3D" id="3.90.79.10">
    <property type="entry name" value="Nucleoside Triphosphate Pyrophosphohydrolase"/>
    <property type="match status" value="1"/>
</dbReference>